<evidence type="ECO:0000313" key="2">
    <source>
        <dbReference type="Proteomes" id="UP001461498"/>
    </source>
</evidence>
<gene>
    <name evidence="1" type="ORF">O3M35_005141</name>
</gene>
<dbReference type="AlphaFoldDB" id="A0AAW1DJU5"/>
<comment type="caution">
    <text evidence="1">The sequence shown here is derived from an EMBL/GenBank/DDBJ whole genome shotgun (WGS) entry which is preliminary data.</text>
</comment>
<protein>
    <submittedName>
        <fullName evidence="1">Uncharacterized protein</fullName>
    </submittedName>
</protein>
<proteinExistence type="predicted"/>
<evidence type="ECO:0000313" key="1">
    <source>
        <dbReference type="EMBL" id="KAK9510335.1"/>
    </source>
</evidence>
<accession>A0AAW1DJU5</accession>
<dbReference type="EMBL" id="JAPXFL010000002">
    <property type="protein sequence ID" value="KAK9510335.1"/>
    <property type="molecule type" value="Genomic_DNA"/>
</dbReference>
<sequence>MKEERLPRRLLYGRTGDARQRGRLSKRWLDELLEELRKNGVRRWRKKAPR</sequence>
<name>A0AAW1DJU5_9HEMI</name>
<organism evidence="1 2">
    <name type="scientific">Rhynocoris fuscipes</name>
    <dbReference type="NCBI Taxonomy" id="488301"/>
    <lineage>
        <taxon>Eukaryota</taxon>
        <taxon>Metazoa</taxon>
        <taxon>Ecdysozoa</taxon>
        <taxon>Arthropoda</taxon>
        <taxon>Hexapoda</taxon>
        <taxon>Insecta</taxon>
        <taxon>Pterygota</taxon>
        <taxon>Neoptera</taxon>
        <taxon>Paraneoptera</taxon>
        <taxon>Hemiptera</taxon>
        <taxon>Heteroptera</taxon>
        <taxon>Panheteroptera</taxon>
        <taxon>Cimicomorpha</taxon>
        <taxon>Reduviidae</taxon>
        <taxon>Harpactorinae</taxon>
        <taxon>Harpactorini</taxon>
        <taxon>Rhynocoris</taxon>
    </lineage>
</organism>
<keyword evidence="2" id="KW-1185">Reference proteome</keyword>
<reference evidence="1 2" key="1">
    <citation type="submission" date="2022-12" db="EMBL/GenBank/DDBJ databases">
        <title>Chromosome-level genome assembly of true bugs.</title>
        <authorList>
            <person name="Ma L."/>
            <person name="Li H."/>
        </authorList>
    </citation>
    <scope>NUCLEOTIDE SEQUENCE [LARGE SCALE GENOMIC DNA]</scope>
    <source>
        <strain evidence="1">Lab_2022b</strain>
    </source>
</reference>
<dbReference type="Proteomes" id="UP001461498">
    <property type="component" value="Unassembled WGS sequence"/>
</dbReference>